<dbReference type="Proteomes" id="UP000033115">
    <property type="component" value="Chromosome"/>
</dbReference>
<sequence>MIENYMEEIINKMLPKVLKEYPNICTCEKCMDDIKALTLNKFMPLYVASQKGILYSKMNELEYQFKADVLNQLIQSINKVSKNPRHDMAIK</sequence>
<name>A0A0E3JMS9_CLOSL</name>
<gene>
    <name evidence="1" type="ORF">CSCA_1292</name>
</gene>
<keyword evidence="2" id="KW-1185">Reference proteome</keyword>
<accession>A0A0E3JMS9</accession>
<evidence type="ECO:0008006" key="3">
    <source>
        <dbReference type="Google" id="ProtNLM"/>
    </source>
</evidence>
<dbReference type="EMBL" id="CP009933">
    <property type="protein sequence ID" value="AKA68417.1"/>
    <property type="molecule type" value="Genomic_DNA"/>
</dbReference>
<dbReference type="AlphaFoldDB" id="A0A0E3JMS9"/>
<proteinExistence type="predicted"/>
<dbReference type="HOGENOM" id="CLU_170941_0_0_9"/>
<reference evidence="1 2" key="1">
    <citation type="journal article" date="2015" name="J. Biotechnol.">
        <title>Complete genome sequence of a malodorant-producing acetogen, Clostridium scatologenes ATCC 25775(T).</title>
        <authorList>
            <person name="Zhu Z."/>
            <person name="Guo T."/>
            <person name="Zheng H."/>
            <person name="Song T."/>
            <person name="Ouyang P."/>
            <person name="Xie J."/>
        </authorList>
    </citation>
    <scope>NUCLEOTIDE SEQUENCE [LARGE SCALE GENOMIC DNA]</scope>
    <source>
        <strain evidence="1 2">ATCC 25775</strain>
    </source>
</reference>
<dbReference type="KEGG" id="csq:CSCA_1292"/>
<evidence type="ECO:0000313" key="1">
    <source>
        <dbReference type="EMBL" id="AKA68417.1"/>
    </source>
</evidence>
<dbReference type="InterPro" id="IPR019657">
    <property type="entry name" value="ComFB"/>
</dbReference>
<protein>
    <recommendedName>
        <fullName evidence="3">Late competence development protein ComFB</fullName>
    </recommendedName>
</protein>
<evidence type="ECO:0000313" key="2">
    <source>
        <dbReference type="Proteomes" id="UP000033115"/>
    </source>
</evidence>
<organism evidence="1 2">
    <name type="scientific">Clostridium scatologenes</name>
    <dbReference type="NCBI Taxonomy" id="1548"/>
    <lineage>
        <taxon>Bacteria</taxon>
        <taxon>Bacillati</taxon>
        <taxon>Bacillota</taxon>
        <taxon>Clostridia</taxon>
        <taxon>Eubacteriales</taxon>
        <taxon>Clostridiaceae</taxon>
        <taxon>Clostridium</taxon>
    </lineage>
</organism>
<dbReference type="Pfam" id="PF10719">
    <property type="entry name" value="ComFB"/>
    <property type="match status" value="1"/>
</dbReference>
<dbReference type="STRING" id="1548.CSCA_1292"/>
<dbReference type="RefSeq" id="WP_029161255.1">
    <property type="nucleotide sequence ID" value="NZ_CP009933.1"/>
</dbReference>